<reference evidence="1 2" key="1">
    <citation type="submission" date="2021-03" db="EMBL/GenBank/DDBJ databases">
        <title>Sequencing the genomes of 1000 actinobacteria strains.</title>
        <authorList>
            <person name="Klenk H.-P."/>
        </authorList>
    </citation>
    <scope>NUCLEOTIDE SEQUENCE [LARGE SCALE GENOMIC DNA]</scope>
    <source>
        <strain evidence="1 2">DSM 24221</strain>
    </source>
</reference>
<proteinExistence type="predicted"/>
<accession>A0ABS4ZHV3</accession>
<keyword evidence="2" id="KW-1185">Reference proteome</keyword>
<dbReference type="Proteomes" id="UP001519362">
    <property type="component" value="Unassembled WGS sequence"/>
</dbReference>
<evidence type="ECO:0000313" key="1">
    <source>
        <dbReference type="EMBL" id="MBP2436850.1"/>
    </source>
</evidence>
<dbReference type="EMBL" id="JAGIOL010000001">
    <property type="protein sequence ID" value="MBP2436850.1"/>
    <property type="molecule type" value="Genomic_DNA"/>
</dbReference>
<comment type="caution">
    <text evidence="1">The sequence shown here is derived from an EMBL/GenBank/DDBJ whole genome shotgun (WGS) entry which is preliminary data.</text>
</comment>
<gene>
    <name evidence="1" type="ORF">JOF34_001436</name>
</gene>
<name>A0ABS4ZHV3_9MICO</name>
<organism evidence="1 2">
    <name type="scientific">Microbacterium amylolyticum</name>
    <dbReference type="NCBI Taxonomy" id="936337"/>
    <lineage>
        <taxon>Bacteria</taxon>
        <taxon>Bacillati</taxon>
        <taxon>Actinomycetota</taxon>
        <taxon>Actinomycetes</taxon>
        <taxon>Micrococcales</taxon>
        <taxon>Microbacteriaceae</taxon>
        <taxon>Microbacterium</taxon>
    </lineage>
</organism>
<protein>
    <submittedName>
        <fullName evidence="1">Uncharacterized protein</fullName>
    </submittedName>
</protein>
<evidence type="ECO:0000313" key="2">
    <source>
        <dbReference type="Proteomes" id="UP001519362"/>
    </source>
</evidence>
<sequence length="49" mass="5719">MEDAGERIMTLLREGPELRDALGVVPLRIRGLFFRVGLEPHRRREMSIE</sequence>